<organism evidence="1 2">
    <name type="scientific">Hyaloscypha hepaticicola</name>
    <dbReference type="NCBI Taxonomy" id="2082293"/>
    <lineage>
        <taxon>Eukaryota</taxon>
        <taxon>Fungi</taxon>
        <taxon>Dikarya</taxon>
        <taxon>Ascomycota</taxon>
        <taxon>Pezizomycotina</taxon>
        <taxon>Leotiomycetes</taxon>
        <taxon>Helotiales</taxon>
        <taxon>Hyaloscyphaceae</taxon>
        <taxon>Hyaloscypha</taxon>
    </lineage>
</organism>
<dbReference type="EMBL" id="KZ613472">
    <property type="protein sequence ID" value="PMD24410.1"/>
    <property type="molecule type" value="Genomic_DNA"/>
</dbReference>
<name>A0A2J6QDR8_9HELO</name>
<evidence type="ECO:0000313" key="2">
    <source>
        <dbReference type="Proteomes" id="UP000235672"/>
    </source>
</evidence>
<sequence>MRFLAFQIYVEVALENSINEKPFHWLQLCKSCEALFTAPKDSSEKNSIDAAVLREVEIWVSRT</sequence>
<dbReference type="AlphaFoldDB" id="A0A2J6QDR8"/>
<keyword evidence="2" id="KW-1185">Reference proteome</keyword>
<gene>
    <name evidence="1" type="ORF">NA56DRAFT_642998</name>
</gene>
<proteinExistence type="predicted"/>
<protein>
    <submittedName>
        <fullName evidence="1">Uncharacterized protein</fullName>
    </submittedName>
</protein>
<evidence type="ECO:0000313" key="1">
    <source>
        <dbReference type="EMBL" id="PMD24410.1"/>
    </source>
</evidence>
<reference evidence="1 2" key="1">
    <citation type="submission" date="2016-05" db="EMBL/GenBank/DDBJ databases">
        <title>A degradative enzymes factory behind the ericoid mycorrhizal symbiosis.</title>
        <authorList>
            <consortium name="DOE Joint Genome Institute"/>
            <person name="Martino E."/>
            <person name="Morin E."/>
            <person name="Grelet G."/>
            <person name="Kuo A."/>
            <person name="Kohler A."/>
            <person name="Daghino S."/>
            <person name="Barry K."/>
            <person name="Choi C."/>
            <person name="Cichocki N."/>
            <person name="Clum A."/>
            <person name="Copeland A."/>
            <person name="Hainaut M."/>
            <person name="Haridas S."/>
            <person name="Labutti K."/>
            <person name="Lindquist E."/>
            <person name="Lipzen A."/>
            <person name="Khouja H.-R."/>
            <person name="Murat C."/>
            <person name="Ohm R."/>
            <person name="Olson A."/>
            <person name="Spatafora J."/>
            <person name="Veneault-Fourrey C."/>
            <person name="Henrissat B."/>
            <person name="Grigoriev I."/>
            <person name="Martin F."/>
            <person name="Perotto S."/>
        </authorList>
    </citation>
    <scope>NUCLEOTIDE SEQUENCE [LARGE SCALE GENOMIC DNA]</scope>
    <source>
        <strain evidence="1 2">UAMH 7357</strain>
    </source>
</reference>
<dbReference type="Proteomes" id="UP000235672">
    <property type="component" value="Unassembled WGS sequence"/>
</dbReference>
<accession>A0A2J6QDR8</accession>